<evidence type="ECO:0000313" key="7">
    <source>
        <dbReference type="Proteomes" id="UP000288859"/>
    </source>
</evidence>
<keyword evidence="4" id="KW-0560">Oxidoreductase</keyword>
<keyword evidence="2" id="KW-0285">Flavoprotein</keyword>
<dbReference type="Pfam" id="PF01494">
    <property type="entry name" value="FAD_binding_3"/>
    <property type="match status" value="1"/>
</dbReference>
<dbReference type="OrthoDB" id="2096480at2759"/>
<dbReference type="Gene3D" id="3.50.50.60">
    <property type="entry name" value="FAD/NAD(P)-binding domain"/>
    <property type="match status" value="1"/>
</dbReference>
<dbReference type="InterPro" id="IPR002938">
    <property type="entry name" value="FAD-bd"/>
</dbReference>
<dbReference type="SUPFAM" id="SSF51905">
    <property type="entry name" value="FAD/NAD(P)-binding domain"/>
    <property type="match status" value="1"/>
</dbReference>
<dbReference type="PANTHER" id="PTHR43004">
    <property type="entry name" value="TRK SYSTEM POTASSIUM UPTAKE PROTEIN"/>
    <property type="match status" value="1"/>
</dbReference>
<proteinExistence type="predicted"/>
<evidence type="ECO:0000256" key="3">
    <source>
        <dbReference type="ARBA" id="ARBA00022827"/>
    </source>
</evidence>
<dbReference type="AlphaFoldDB" id="A0A438MZH6"/>
<reference evidence="6 7" key="1">
    <citation type="submission" date="2017-03" db="EMBL/GenBank/DDBJ databases">
        <title>Genomes of endolithic fungi from Antarctica.</title>
        <authorList>
            <person name="Coleine C."/>
            <person name="Masonjones S."/>
            <person name="Stajich J.E."/>
        </authorList>
    </citation>
    <scope>NUCLEOTIDE SEQUENCE [LARGE SCALE GENOMIC DNA]</scope>
    <source>
        <strain evidence="6 7">CCFEE 6314</strain>
    </source>
</reference>
<dbReference type="VEuPathDB" id="FungiDB:PV10_06320"/>
<dbReference type="Proteomes" id="UP000288859">
    <property type="component" value="Unassembled WGS sequence"/>
</dbReference>
<dbReference type="Gene3D" id="3.30.70.2450">
    <property type="match status" value="1"/>
</dbReference>
<evidence type="ECO:0000256" key="4">
    <source>
        <dbReference type="ARBA" id="ARBA00023002"/>
    </source>
</evidence>
<evidence type="ECO:0000313" key="6">
    <source>
        <dbReference type="EMBL" id="RVX68603.1"/>
    </source>
</evidence>
<dbReference type="GO" id="GO:0016709">
    <property type="term" value="F:oxidoreductase activity, acting on paired donors, with incorporation or reduction of molecular oxygen, NAD(P)H as one donor, and incorporation of one atom of oxygen"/>
    <property type="evidence" value="ECO:0007669"/>
    <property type="project" value="UniProtKB-ARBA"/>
</dbReference>
<evidence type="ECO:0000256" key="2">
    <source>
        <dbReference type="ARBA" id="ARBA00022630"/>
    </source>
</evidence>
<dbReference type="PANTHER" id="PTHR43004:SF19">
    <property type="entry name" value="BINDING MONOOXYGENASE, PUTATIVE (JCVI)-RELATED"/>
    <property type="match status" value="1"/>
</dbReference>
<sequence length="517" mass="55219">MIQKRPDVIVVGAGPTGLWAAAELRRAQLDVVIIEAATSRDPRSRAVGMAAGTLETFATRGVAEQFVDSGVPISSVHFGAASTRLQITEELLGTKYPWNICIPQVVTENILTEYCAAVGTHIRWGQRVVGLSQGDDAVTVTLESSTGERSTATASWVIGCDGGRSSVRQLAGIEFPGTSSSITGWLADVLLKDPPSHPVSVRGPTGSLLVQRMGKGDYYRMAGVDVETKHFPSSTSPTLEQIRSWAKTLYGTDFGAHSPLWLSRYGNATRLASDLRHGRVFIAGDAAHQFFPAGGQGINTGLQDAANLAWRIAAVQTGRVTGTSAKQLLDGYSTERRLAAGQVILNTGAGLSAFIASEPHDVAMVTIFSEALQDKDLNGKWALRMTGFGDPIPQASAEQDPLIGARLTHVKVRGTFDDLHRRMTVTNFVLIVLDLVLEQTMKEAVKPWGAWITLISSEDGPSAYGDQWQGVTGILLRPDARVAWVGRSSLSVSEIAESLATALQGYLGDGEILSAVL</sequence>
<dbReference type="EMBL" id="NAJM01000036">
    <property type="protein sequence ID" value="RVX68603.1"/>
    <property type="molecule type" value="Genomic_DNA"/>
</dbReference>
<comment type="cofactor">
    <cofactor evidence="1">
        <name>FAD</name>
        <dbReference type="ChEBI" id="CHEBI:57692"/>
    </cofactor>
</comment>
<accession>A0A438MZH6</accession>
<dbReference type="Gene3D" id="3.40.30.120">
    <property type="match status" value="1"/>
</dbReference>
<comment type="caution">
    <text evidence="6">The sequence shown here is derived from an EMBL/GenBank/DDBJ whole genome shotgun (WGS) entry which is preliminary data.</text>
</comment>
<evidence type="ECO:0000259" key="5">
    <source>
        <dbReference type="Pfam" id="PF01494"/>
    </source>
</evidence>
<dbReference type="InterPro" id="IPR050641">
    <property type="entry name" value="RIFMO-like"/>
</dbReference>
<dbReference type="PRINTS" id="PR00420">
    <property type="entry name" value="RNGMNOXGNASE"/>
</dbReference>
<dbReference type="Pfam" id="PF21274">
    <property type="entry name" value="Rng_hyd_C"/>
    <property type="match status" value="1"/>
</dbReference>
<organism evidence="6 7">
    <name type="scientific">Exophiala mesophila</name>
    <name type="common">Black yeast-like fungus</name>
    <dbReference type="NCBI Taxonomy" id="212818"/>
    <lineage>
        <taxon>Eukaryota</taxon>
        <taxon>Fungi</taxon>
        <taxon>Dikarya</taxon>
        <taxon>Ascomycota</taxon>
        <taxon>Pezizomycotina</taxon>
        <taxon>Eurotiomycetes</taxon>
        <taxon>Chaetothyriomycetidae</taxon>
        <taxon>Chaetothyriales</taxon>
        <taxon>Herpotrichiellaceae</taxon>
        <taxon>Exophiala</taxon>
    </lineage>
</organism>
<dbReference type="InterPro" id="IPR036188">
    <property type="entry name" value="FAD/NAD-bd_sf"/>
</dbReference>
<protein>
    <recommendedName>
        <fullName evidence="5">FAD-binding domain-containing protein</fullName>
    </recommendedName>
</protein>
<dbReference type="GO" id="GO:0071949">
    <property type="term" value="F:FAD binding"/>
    <property type="evidence" value="ECO:0007669"/>
    <property type="project" value="InterPro"/>
</dbReference>
<gene>
    <name evidence="6" type="ORF">B0A52_07030</name>
</gene>
<evidence type="ECO:0000256" key="1">
    <source>
        <dbReference type="ARBA" id="ARBA00001974"/>
    </source>
</evidence>
<feature type="domain" description="FAD-binding" evidence="5">
    <location>
        <begin position="7"/>
        <end position="344"/>
    </location>
</feature>
<keyword evidence="3" id="KW-0274">FAD</keyword>
<name>A0A438MZH6_EXOME</name>